<gene>
    <name evidence="4" type="ORF">GJR95_17980</name>
</gene>
<reference evidence="4 5" key="1">
    <citation type="submission" date="2019-11" db="EMBL/GenBank/DDBJ databases">
        <title>Spirosoma endbachense sp. nov., isolated from a natural salt meadow.</title>
        <authorList>
            <person name="Rojas J."/>
            <person name="Ambika Manirajan B."/>
            <person name="Ratering S."/>
            <person name="Suarez C."/>
            <person name="Geissler-Plaum R."/>
            <person name="Schnell S."/>
        </authorList>
    </citation>
    <scope>NUCLEOTIDE SEQUENCE [LARGE SCALE GENOMIC DNA]</scope>
    <source>
        <strain evidence="4 5">I-24</strain>
    </source>
</reference>
<dbReference type="KEGG" id="senf:GJR95_17980"/>
<evidence type="ECO:0000256" key="3">
    <source>
        <dbReference type="PROSITE-ProRule" id="PRU00023"/>
    </source>
</evidence>
<dbReference type="InterPro" id="IPR036770">
    <property type="entry name" value="Ankyrin_rpt-contain_sf"/>
</dbReference>
<dbReference type="Proteomes" id="UP000464577">
    <property type="component" value="Chromosome"/>
</dbReference>
<dbReference type="GO" id="GO:0085020">
    <property type="term" value="P:protein K6-linked ubiquitination"/>
    <property type="evidence" value="ECO:0007669"/>
    <property type="project" value="TreeGrafter"/>
</dbReference>
<dbReference type="GO" id="GO:0004842">
    <property type="term" value="F:ubiquitin-protein transferase activity"/>
    <property type="evidence" value="ECO:0007669"/>
    <property type="project" value="TreeGrafter"/>
</dbReference>
<dbReference type="RefSeq" id="WP_162387191.1">
    <property type="nucleotide sequence ID" value="NZ_CP045997.1"/>
</dbReference>
<dbReference type="PROSITE" id="PS50088">
    <property type="entry name" value="ANK_REPEAT"/>
    <property type="match status" value="4"/>
</dbReference>
<dbReference type="PANTHER" id="PTHR24171">
    <property type="entry name" value="ANKYRIN REPEAT DOMAIN-CONTAINING PROTEIN 39-RELATED"/>
    <property type="match status" value="1"/>
</dbReference>
<organism evidence="4 5">
    <name type="scientific">Spirosoma endbachense</name>
    <dbReference type="NCBI Taxonomy" id="2666025"/>
    <lineage>
        <taxon>Bacteria</taxon>
        <taxon>Pseudomonadati</taxon>
        <taxon>Bacteroidota</taxon>
        <taxon>Cytophagia</taxon>
        <taxon>Cytophagales</taxon>
        <taxon>Cytophagaceae</taxon>
        <taxon>Spirosoma</taxon>
    </lineage>
</organism>
<feature type="repeat" description="ANK" evidence="3">
    <location>
        <begin position="32"/>
        <end position="64"/>
    </location>
</feature>
<evidence type="ECO:0000256" key="2">
    <source>
        <dbReference type="ARBA" id="ARBA00023043"/>
    </source>
</evidence>
<keyword evidence="1" id="KW-0677">Repeat</keyword>
<evidence type="ECO:0000256" key="1">
    <source>
        <dbReference type="ARBA" id="ARBA00022737"/>
    </source>
</evidence>
<dbReference type="InterPro" id="IPR002110">
    <property type="entry name" value="Ankyrin_rpt"/>
</dbReference>
<dbReference type="SMART" id="SM00248">
    <property type="entry name" value="ANK"/>
    <property type="match status" value="4"/>
</dbReference>
<keyword evidence="2 3" id="KW-0040">ANK repeat</keyword>
<accession>A0A6P1VY98</accession>
<feature type="repeat" description="ANK" evidence="3">
    <location>
        <begin position="66"/>
        <end position="98"/>
    </location>
</feature>
<dbReference type="AlphaFoldDB" id="A0A6P1VY98"/>
<name>A0A6P1VY98_9BACT</name>
<proteinExistence type="predicted"/>
<protein>
    <submittedName>
        <fullName evidence="4">Ankyrin repeat domain-containing protein</fullName>
    </submittedName>
</protein>
<evidence type="ECO:0000313" key="4">
    <source>
        <dbReference type="EMBL" id="QHV96780.1"/>
    </source>
</evidence>
<dbReference type="Gene3D" id="1.25.40.20">
    <property type="entry name" value="Ankyrin repeat-containing domain"/>
    <property type="match status" value="2"/>
</dbReference>
<dbReference type="SUPFAM" id="SSF48403">
    <property type="entry name" value="Ankyrin repeat"/>
    <property type="match status" value="1"/>
</dbReference>
<feature type="repeat" description="ANK" evidence="3">
    <location>
        <begin position="1"/>
        <end position="31"/>
    </location>
</feature>
<feature type="repeat" description="ANK" evidence="3">
    <location>
        <begin position="100"/>
        <end position="132"/>
    </location>
</feature>
<keyword evidence="5" id="KW-1185">Reference proteome</keyword>
<sequence>MTALMNAINKNNRLLVEQLIQNGADVDELDANQDAPLVIAAYKGYNEIVKLLLEAGADVRAVDPGMKATALHAAAYAGRTEAAKLLIEYNIDINKQGPYNGYTALHDAIWQDNVDIVKLLLAANSDLSLLSNDGKSPLDFAKSRNRKEIVALIQSKLGK</sequence>
<dbReference type="EMBL" id="CP045997">
    <property type="protein sequence ID" value="QHV96780.1"/>
    <property type="molecule type" value="Genomic_DNA"/>
</dbReference>
<dbReference type="PANTHER" id="PTHR24171:SF8">
    <property type="entry name" value="BRCA1-ASSOCIATED RING DOMAIN PROTEIN 1"/>
    <property type="match status" value="1"/>
</dbReference>
<dbReference type="Pfam" id="PF12796">
    <property type="entry name" value="Ank_2"/>
    <property type="match status" value="2"/>
</dbReference>
<evidence type="ECO:0000313" key="5">
    <source>
        <dbReference type="Proteomes" id="UP000464577"/>
    </source>
</evidence>
<dbReference type="PROSITE" id="PS50297">
    <property type="entry name" value="ANK_REP_REGION"/>
    <property type="match status" value="4"/>
</dbReference>